<evidence type="ECO:0000313" key="7">
    <source>
        <dbReference type="Proteomes" id="UP000029085"/>
    </source>
</evidence>
<feature type="transmembrane region" description="Helical" evidence="4">
    <location>
        <begin position="16"/>
        <end position="40"/>
    </location>
</feature>
<sequence length="395" mass="40839">MTAAAQPVSHPARDSLWLYALLALLATAGFFYVNIMSAIVDGLVTGLGFSNPQAGSVGAANIYGASAGSLLAVFVVRRWRWRPTLASLLTLLVGIDLASIAVTDPTTLLVVRAMHGVVGGLSVGVAYSVMARTQSPDRAFGMLLAVQFGLGGLGVMFLPSLVPLYGARILFVVLAGLGALALLAMLAIPRRIEAGGRPALGEVVAAVVYSRATAALTLLALFLFQGGNMALGAFIIRLGEDASLARDFIGQALGWATWIGAGGAVAVIMMGTRWGRFRPLLLALALTLVGTAAFRWSQMPWVYFAANVGTAITWSFVVPYLFGMLSRLDVSGRLATLGGFVSKAGLASGPLLAGWVLRGGDFGALVSLAVLVLLAAGAVALVAARRVDAAERALA</sequence>
<dbReference type="InterPro" id="IPR036259">
    <property type="entry name" value="MFS_trans_sf"/>
</dbReference>
<feature type="transmembrane region" description="Helical" evidence="4">
    <location>
        <begin position="362"/>
        <end position="384"/>
    </location>
</feature>
<protein>
    <recommendedName>
        <fullName evidence="5">Major facilitator superfamily (MFS) profile domain-containing protein</fullName>
    </recommendedName>
</protein>
<organism evidence="6 7">
    <name type="scientific">Arenimonas donghaensis DSM 18148 = HO3-R19</name>
    <dbReference type="NCBI Taxonomy" id="1121014"/>
    <lineage>
        <taxon>Bacteria</taxon>
        <taxon>Pseudomonadati</taxon>
        <taxon>Pseudomonadota</taxon>
        <taxon>Gammaproteobacteria</taxon>
        <taxon>Lysobacterales</taxon>
        <taxon>Lysobacteraceae</taxon>
        <taxon>Arenimonas</taxon>
    </lineage>
</organism>
<dbReference type="InterPro" id="IPR020846">
    <property type="entry name" value="MFS_dom"/>
</dbReference>
<feature type="transmembrane region" description="Helical" evidence="4">
    <location>
        <begin position="109"/>
        <end position="127"/>
    </location>
</feature>
<keyword evidence="2 4" id="KW-1133">Transmembrane helix</keyword>
<feature type="transmembrane region" description="Helical" evidence="4">
    <location>
        <begin position="334"/>
        <end position="356"/>
    </location>
</feature>
<feature type="transmembrane region" description="Helical" evidence="4">
    <location>
        <begin position="139"/>
        <end position="159"/>
    </location>
</feature>
<evidence type="ECO:0000256" key="2">
    <source>
        <dbReference type="ARBA" id="ARBA00022989"/>
    </source>
</evidence>
<dbReference type="InterPro" id="IPR011701">
    <property type="entry name" value="MFS"/>
</dbReference>
<dbReference type="OrthoDB" id="7628497at2"/>
<feature type="transmembrane region" description="Helical" evidence="4">
    <location>
        <begin position="302"/>
        <end position="322"/>
    </location>
</feature>
<proteinExistence type="predicted"/>
<dbReference type="EMBL" id="AVCJ01000002">
    <property type="protein sequence ID" value="KFL37527.1"/>
    <property type="molecule type" value="Genomic_DNA"/>
</dbReference>
<evidence type="ECO:0000256" key="3">
    <source>
        <dbReference type="ARBA" id="ARBA00023136"/>
    </source>
</evidence>
<keyword evidence="3 4" id="KW-0472">Membrane</keyword>
<dbReference type="Pfam" id="PF07690">
    <property type="entry name" value="MFS_1"/>
    <property type="match status" value="1"/>
</dbReference>
<gene>
    <name evidence="6" type="ORF">N788_09070</name>
</gene>
<feature type="domain" description="Major facilitator superfamily (MFS) profile" evidence="5">
    <location>
        <begin position="18"/>
        <end position="387"/>
    </location>
</feature>
<dbReference type="PATRIC" id="fig|1121014.3.peg.575"/>
<reference evidence="6 7" key="2">
    <citation type="journal article" date="2015" name="Stand. Genomic Sci.">
        <title>High quality draft genomic sequence of Arenimonas donghaensis DSM 18148(T).</title>
        <authorList>
            <person name="Chen F."/>
            <person name="Wang H."/>
            <person name="Cao Y."/>
            <person name="Li X."/>
            <person name="Wang G."/>
        </authorList>
    </citation>
    <scope>NUCLEOTIDE SEQUENCE [LARGE SCALE GENOMIC DNA]</scope>
    <source>
        <strain evidence="6 7">HO3-R19</strain>
    </source>
</reference>
<dbReference type="PROSITE" id="PS50850">
    <property type="entry name" value="MFS"/>
    <property type="match status" value="1"/>
</dbReference>
<evidence type="ECO:0000259" key="5">
    <source>
        <dbReference type="PROSITE" id="PS50850"/>
    </source>
</evidence>
<feature type="transmembrane region" description="Helical" evidence="4">
    <location>
        <begin position="165"/>
        <end position="188"/>
    </location>
</feature>
<evidence type="ECO:0000313" key="6">
    <source>
        <dbReference type="EMBL" id="KFL37527.1"/>
    </source>
</evidence>
<accession>A0A087MKX4</accession>
<dbReference type="SUPFAM" id="SSF103473">
    <property type="entry name" value="MFS general substrate transporter"/>
    <property type="match status" value="1"/>
</dbReference>
<keyword evidence="7" id="KW-1185">Reference proteome</keyword>
<feature type="transmembrane region" description="Helical" evidence="4">
    <location>
        <begin position="280"/>
        <end position="296"/>
    </location>
</feature>
<dbReference type="AlphaFoldDB" id="A0A087MKX4"/>
<evidence type="ECO:0000256" key="4">
    <source>
        <dbReference type="SAM" id="Phobius"/>
    </source>
</evidence>
<feature type="transmembrane region" description="Helical" evidence="4">
    <location>
        <begin position="84"/>
        <end position="103"/>
    </location>
</feature>
<feature type="transmembrane region" description="Helical" evidence="4">
    <location>
        <begin position="248"/>
        <end position="268"/>
    </location>
</feature>
<dbReference type="GO" id="GO:0022857">
    <property type="term" value="F:transmembrane transporter activity"/>
    <property type="evidence" value="ECO:0007669"/>
    <property type="project" value="InterPro"/>
</dbReference>
<dbReference type="Gene3D" id="1.20.1250.20">
    <property type="entry name" value="MFS general substrate transporter like domains"/>
    <property type="match status" value="1"/>
</dbReference>
<evidence type="ECO:0000256" key="1">
    <source>
        <dbReference type="ARBA" id="ARBA00022692"/>
    </source>
</evidence>
<dbReference type="Proteomes" id="UP000029085">
    <property type="component" value="Unassembled WGS sequence"/>
</dbReference>
<feature type="transmembrane region" description="Helical" evidence="4">
    <location>
        <begin position="60"/>
        <end position="77"/>
    </location>
</feature>
<comment type="caution">
    <text evidence="6">The sequence shown here is derived from an EMBL/GenBank/DDBJ whole genome shotgun (WGS) entry which is preliminary data.</text>
</comment>
<reference evidence="7" key="1">
    <citation type="submission" date="2013-08" db="EMBL/GenBank/DDBJ databases">
        <title>Genome sequencing of Arenimonas donghaensis.</title>
        <authorList>
            <person name="Chen F."/>
            <person name="Wang G."/>
        </authorList>
    </citation>
    <scope>NUCLEOTIDE SEQUENCE [LARGE SCALE GENOMIC DNA]</scope>
    <source>
        <strain evidence="7">HO3-R19</strain>
    </source>
</reference>
<dbReference type="STRING" id="1121014.N788_09070"/>
<keyword evidence="1 4" id="KW-0812">Transmembrane</keyword>
<name>A0A087MKX4_9GAMM</name>
<dbReference type="RefSeq" id="WP_051924297.1">
    <property type="nucleotide sequence ID" value="NZ_AVCJ01000002.1"/>
</dbReference>